<organism evidence="5">
    <name type="scientific">Glycine max</name>
    <name type="common">Soybean</name>
    <name type="synonym">Glycine hispida</name>
    <dbReference type="NCBI Taxonomy" id="3847"/>
    <lineage>
        <taxon>Eukaryota</taxon>
        <taxon>Viridiplantae</taxon>
        <taxon>Streptophyta</taxon>
        <taxon>Embryophyta</taxon>
        <taxon>Tracheophyta</taxon>
        <taxon>Spermatophyta</taxon>
        <taxon>Magnoliopsida</taxon>
        <taxon>eudicotyledons</taxon>
        <taxon>Gunneridae</taxon>
        <taxon>Pentapetalae</taxon>
        <taxon>rosids</taxon>
        <taxon>fabids</taxon>
        <taxon>Fabales</taxon>
        <taxon>Fabaceae</taxon>
        <taxon>Papilionoideae</taxon>
        <taxon>50 kb inversion clade</taxon>
        <taxon>NPAAA clade</taxon>
        <taxon>indigoferoid/millettioid clade</taxon>
        <taxon>Phaseoleae</taxon>
        <taxon>Glycine</taxon>
        <taxon>Glycine subgen. Soja</taxon>
    </lineage>
</organism>
<feature type="repeat" description="PPR" evidence="3">
    <location>
        <begin position="39"/>
        <end position="73"/>
    </location>
</feature>
<evidence type="ECO:0000313" key="6">
    <source>
        <dbReference type="EnsemblPlants" id="KRH63156"/>
    </source>
</evidence>
<dbReference type="FunFam" id="1.25.40.10:FF:000690">
    <property type="entry name" value="Pentatricopeptide repeat-containing protein"/>
    <property type="match status" value="1"/>
</dbReference>
<dbReference type="GO" id="GO:0003729">
    <property type="term" value="F:mRNA binding"/>
    <property type="evidence" value="ECO:0007669"/>
    <property type="project" value="UniProtKB-ARBA"/>
</dbReference>
<dbReference type="Pfam" id="PF14432">
    <property type="entry name" value="DYW_deaminase"/>
    <property type="match status" value="1"/>
</dbReference>
<evidence type="ECO:0000256" key="1">
    <source>
        <dbReference type="ARBA" id="ARBA00006643"/>
    </source>
</evidence>
<dbReference type="Pfam" id="PF01535">
    <property type="entry name" value="PPR"/>
    <property type="match status" value="1"/>
</dbReference>
<dbReference type="Proteomes" id="UP000008827">
    <property type="component" value="Chromosome 4"/>
</dbReference>
<dbReference type="PANTHER" id="PTHR47926">
    <property type="entry name" value="PENTATRICOPEPTIDE REPEAT-CONTAINING PROTEIN"/>
    <property type="match status" value="1"/>
</dbReference>
<evidence type="ECO:0000256" key="2">
    <source>
        <dbReference type="ARBA" id="ARBA00022737"/>
    </source>
</evidence>
<name>K7KKD9_SOYBN</name>
<evidence type="ECO:0000313" key="7">
    <source>
        <dbReference type="Proteomes" id="UP000008827"/>
    </source>
</evidence>
<dbReference type="Gramene" id="KRH63156">
    <property type="protein sequence ID" value="KRH63156"/>
    <property type="gene ID" value="GLYMA_04G158200"/>
</dbReference>
<feature type="domain" description="DYW" evidence="4">
    <location>
        <begin position="259"/>
        <end position="334"/>
    </location>
</feature>
<dbReference type="InParanoid" id="K7KKD9"/>
<dbReference type="GO" id="GO:0008270">
    <property type="term" value="F:zinc ion binding"/>
    <property type="evidence" value="ECO:0007669"/>
    <property type="project" value="InterPro"/>
</dbReference>
<proteinExistence type="inferred from homology"/>
<reference evidence="6" key="2">
    <citation type="submission" date="2018-02" db="UniProtKB">
        <authorList>
            <consortium name="EnsemblPlants"/>
        </authorList>
    </citation>
    <scope>IDENTIFICATION</scope>
    <source>
        <strain evidence="6">Williams 82</strain>
    </source>
</reference>
<keyword evidence="2" id="KW-0677">Repeat</keyword>
<reference evidence="5" key="3">
    <citation type="submission" date="2018-07" db="EMBL/GenBank/DDBJ databases">
        <title>WGS assembly of Glycine max.</title>
        <authorList>
            <person name="Schmutz J."/>
            <person name="Cannon S."/>
            <person name="Schlueter J."/>
            <person name="Ma J."/>
            <person name="Mitros T."/>
            <person name="Nelson W."/>
            <person name="Hyten D."/>
            <person name="Song Q."/>
            <person name="Thelen J."/>
            <person name="Cheng J."/>
            <person name="Xu D."/>
            <person name="Hellsten U."/>
            <person name="May G."/>
            <person name="Yu Y."/>
            <person name="Sakurai T."/>
            <person name="Umezawa T."/>
            <person name="Bhattacharyya M."/>
            <person name="Sandhu D."/>
            <person name="Valliyodan B."/>
            <person name="Lindquist E."/>
            <person name="Peto M."/>
            <person name="Grant D."/>
            <person name="Shu S."/>
            <person name="Goodstein D."/>
            <person name="Barry K."/>
            <person name="Futrell-Griggs M."/>
            <person name="Abernathy B."/>
            <person name="Du J."/>
            <person name="Tian Z."/>
            <person name="Zhu L."/>
            <person name="Gill N."/>
            <person name="Joshi T."/>
            <person name="Libault M."/>
            <person name="Sethuraman A."/>
            <person name="Zhang X."/>
            <person name="Shinozaki K."/>
            <person name="Nguyen H."/>
            <person name="Wing R."/>
            <person name="Cregan P."/>
            <person name="Specht J."/>
            <person name="Grimwood J."/>
            <person name="Rokhsar D."/>
            <person name="Stacey G."/>
            <person name="Shoemaker R."/>
            <person name="Jackson S."/>
        </authorList>
    </citation>
    <scope>NUCLEOTIDE SEQUENCE</scope>
    <source>
        <tissue evidence="5">Callus</tissue>
    </source>
</reference>
<accession>K7KKD9</accession>
<evidence type="ECO:0000313" key="5">
    <source>
        <dbReference type="EMBL" id="KRH63156.1"/>
    </source>
</evidence>
<evidence type="ECO:0000256" key="3">
    <source>
        <dbReference type="PROSITE-ProRule" id="PRU00708"/>
    </source>
</evidence>
<dbReference type="SMR" id="K7KKD9"/>
<dbReference type="InterPro" id="IPR011990">
    <property type="entry name" value="TPR-like_helical_dom_sf"/>
</dbReference>
<dbReference type="HOGENOM" id="CLU_002706_37_1_1"/>
<dbReference type="SUPFAM" id="SSF48452">
    <property type="entry name" value="TPR-like"/>
    <property type="match status" value="1"/>
</dbReference>
<dbReference type="Gene3D" id="1.25.40.10">
    <property type="entry name" value="Tetratricopeptide repeat domain"/>
    <property type="match status" value="1"/>
</dbReference>
<keyword evidence="7" id="KW-1185">Reference proteome</keyword>
<dbReference type="eggNOG" id="KOG4197">
    <property type="taxonomic scope" value="Eukaryota"/>
</dbReference>
<dbReference type="OMA" id="MRRIDAK"/>
<protein>
    <recommendedName>
        <fullName evidence="4">DYW domain-containing protein</fullName>
    </recommendedName>
</protein>
<dbReference type="Pfam" id="PF13041">
    <property type="entry name" value="PPR_2"/>
    <property type="match status" value="1"/>
</dbReference>
<dbReference type="PROSITE" id="PS51375">
    <property type="entry name" value="PPR"/>
    <property type="match status" value="1"/>
</dbReference>
<dbReference type="GO" id="GO:0009451">
    <property type="term" value="P:RNA modification"/>
    <property type="evidence" value="ECO:0000318"/>
    <property type="project" value="GO_Central"/>
</dbReference>
<dbReference type="EnsemblPlants" id="KRH63156">
    <property type="protein sequence ID" value="KRH63156"/>
    <property type="gene ID" value="GLYMA_04G158200"/>
</dbReference>
<evidence type="ECO:0000259" key="4">
    <source>
        <dbReference type="Pfam" id="PF14432"/>
    </source>
</evidence>
<dbReference type="InterPro" id="IPR032867">
    <property type="entry name" value="DYW_dom"/>
</dbReference>
<sequence>MKPRLSEDNFVTCALKDMYAKCGCLEQSRNIFDRVNEKDEAVWNVIIAGYGIHGHVLKAIELFGLMQNKGCRPDSFTFLGVLIACNHAGLVTEGLKYLGQMQSLYGVKPKLEHYACVVDMLGRAGQLNEALKLVNEMPDEPDSGIWSSLLSSCRNYGDLEIGEEVSRKLLELEPNKAENYVLLSNLYAGLGKWDEVRKVQQRMKENGLYKDAGCSWIEIGGKVYRFLVSDGSLSESKKIQQTWIKLEKKKAKLDINPTQIKMLKSHNEKLAISFGPLNTPKGTTFRVCKNLRICVDCHNAIKFVSKVVKRDIIVRDNKRFHHFKNGLCTCGDFW</sequence>
<dbReference type="Pfam" id="PF20431">
    <property type="entry name" value="E_motif"/>
    <property type="match status" value="1"/>
</dbReference>
<comment type="similarity">
    <text evidence="1">Belongs to the PPR family. PCMP-H subfamily.</text>
</comment>
<reference evidence="5 6" key="1">
    <citation type="journal article" date="2010" name="Nature">
        <title>Genome sequence of the palaeopolyploid soybean.</title>
        <authorList>
            <person name="Schmutz J."/>
            <person name="Cannon S.B."/>
            <person name="Schlueter J."/>
            <person name="Ma J."/>
            <person name="Mitros T."/>
            <person name="Nelson W."/>
            <person name="Hyten D.L."/>
            <person name="Song Q."/>
            <person name="Thelen J.J."/>
            <person name="Cheng J."/>
            <person name="Xu D."/>
            <person name="Hellsten U."/>
            <person name="May G.D."/>
            <person name="Yu Y."/>
            <person name="Sakurai T."/>
            <person name="Umezawa T."/>
            <person name="Bhattacharyya M.K."/>
            <person name="Sandhu D."/>
            <person name="Valliyodan B."/>
            <person name="Lindquist E."/>
            <person name="Peto M."/>
            <person name="Grant D."/>
            <person name="Shu S."/>
            <person name="Goodstein D."/>
            <person name="Barry K."/>
            <person name="Futrell-Griggs M."/>
            <person name="Abernathy B."/>
            <person name="Du J."/>
            <person name="Tian Z."/>
            <person name="Zhu L."/>
            <person name="Gill N."/>
            <person name="Joshi T."/>
            <person name="Libault M."/>
            <person name="Sethuraman A."/>
            <person name="Zhang X.-C."/>
            <person name="Shinozaki K."/>
            <person name="Nguyen H.T."/>
            <person name="Wing R.A."/>
            <person name="Cregan P."/>
            <person name="Specht J."/>
            <person name="Grimwood J."/>
            <person name="Rokhsar D."/>
            <person name="Stacey G."/>
            <person name="Shoemaker R.C."/>
            <person name="Jackson S.A."/>
        </authorList>
    </citation>
    <scope>NUCLEOTIDE SEQUENCE</scope>
    <source>
        <strain evidence="6">cv. Williams 82</strain>
        <tissue evidence="5">Callus</tissue>
    </source>
</reference>
<dbReference type="AlphaFoldDB" id="K7KKD9"/>
<dbReference type="PANTHER" id="PTHR47926:SF383">
    <property type="entry name" value="DYW DOMAIN-CONTAINING PROTEIN"/>
    <property type="match status" value="1"/>
</dbReference>
<dbReference type="InterPro" id="IPR046960">
    <property type="entry name" value="PPR_At4g14850-like_plant"/>
</dbReference>
<dbReference type="InterPro" id="IPR002885">
    <property type="entry name" value="PPR_rpt"/>
</dbReference>
<dbReference type="PaxDb" id="3847-GLYMA04G31201.1"/>
<dbReference type="InterPro" id="IPR046848">
    <property type="entry name" value="E_motif"/>
</dbReference>
<gene>
    <name evidence="5" type="ORF">GLYMA_04G158200</name>
</gene>
<dbReference type="STRING" id="3847.K7KKD9"/>
<dbReference type="NCBIfam" id="TIGR00756">
    <property type="entry name" value="PPR"/>
    <property type="match status" value="2"/>
</dbReference>
<dbReference type="EMBL" id="CM000837">
    <property type="protein sequence ID" value="KRH63156.1"/>
    <property type="molecule type" value="Genomic_DNA"/>
</dbReference>